<reference evidence="1 2" key="2">
    <citation type="submission" date="2017-08" db="EMBL/GenBank/DDBJ databases">
        <title>WGS of novel Burkholderia cepaca complex species.</title>
        <authorList>
            <person name="Lipuma J."/>
            <person name="Spilker T."/>
        </authorList>
    </citation>
    <scope>NUCLEOTIDE SEQUENCE [LARGE SCALE GENOMIC DNA]</scope>
    <source>
        <strain evidence="1 2">AU17325</strain>
    </source>
</reference>
<sequence>MDYHSEEQIAARELRVAAYHEAGHKAICERFGGTGDAVVWRNRRRAPDEAAWLGQFRMRVCPQAMHVAWSASGFQVEPLPLNWNVLFGMAGLVAEEILSGDTDDDAEVVTYNLYVRISTGQASKSDLAEMGIRDINDFELDNEVVGEGVRLLREVWATVEREAERLIAAAARE</sequence>
<dbReference type="GO" id="GO:0004222">
    <property type="term" value="F:metalloendopeptidase activity"/>
    <property type="evidence" value="ECO:0007669"/>
    <property type="project" value="InterPro"/>
</dbReference>
<evidence type="ECO:0000313" key="1">
    <source>
        <dbReference type="EMBL" id="OXI43982.1"/>
    </source>
</evidence>
<dbReference type="Proteomes" id="UP000214600">
    <property type="component" value="Unassembled WGS sequence"/>
</dbReference>
<name>A0A228IPF1_9BURK</name>
<evidence type="ECO:0008006" key="3">
    <source>
        <dbReference type="Google" id="ProtNLM"/>
    </source>
</evidence>
<dbReference type="SUPFAM" id="SSF140990">
    <property type="entry name" value="FtsH protease domain-like"/>
    <property type="match status" value="1"/>
</dbReference>
<dbReference type="EMBL" id="NKFA01000007">
    <property type="protein sequence ID" value="OXI43982.1"/>
    <property type="molecule type" value="Genomic_DNA"/>
</dbReference>
<organism evidence="1 2">
    <name type="scientific">Burkholderia aenigmatica</name>
    <dbReference type="NCBI Taxonomy" id="2015348"/>
    <lineage>
        <taxon>Bacteria</taxon>
        <taxon>Pseudomonadati</taxon>
        <taxon>Pseudomonadota</taxon>
        <taxon>Betaproteobacteria</taxon>
        <taxon>Burkholderiales</taxon>
        <taxon>Burkholderiaceae</taxon>
        <taxon>Burkholderia</taxon>
        <taxon>Burkholderia cepacia complex</taxon>
    </lineage>
</organism>
<evidence type="ECO:0000313" key="2">
    <source>
        <dbReference type="Proteomes" id="UP000214600"/>
    </source>
</evidence>
<gene>
    <name evidence="1" type="ORF">CFB84_20250</name>
</gene>
<dbReference type="GO" id="GO:0005524">
    <property type="term" value="F:ATP binding"/>
    <property type="evidence" value="ECO:0007669"/>
    <property type="project" value="InterPro"/>
</dbReference>
<dbReference type="InterPro" id="IPR037219">
    <property type="entry name" value="Peptidase_M41-like"/>
</dbReference>
<accession>A0A228IPF1</accession>
<reference evidence="2" key="1">
    <citation type="submission" date="2017-06" db="EMBL/GenBank/DDBJ databases">
        <authorList>
            <person name="LiPuma J."/>
            <person name="Spilker T."/>
        </authorList>
    </citation>
    <scope>NUCLEOTIDE SEQUENCE [LARGE SCALE GENOMIC DNA]</scope>
    <source>
        <strain evidence="2">AU17325</strain>
    </source>
</reference>
<dbReference type="GO" id="GO:0004176">
    <property type="term" value="F:ATP-dependent peptidase activity"/>
    <property type="evidence" value="ECO:0007669"/>
    <property type="project" value="InterPro"/>
</dbReference>
<protein>
    <recommendedName>
        <fullName evidence="3">Peptidase M41 domain-containing protein</fullName>
    </recommendedName>
</protein>
<comment type="caution">
    <text evidence="1">The sequence shown here is derived from an EMBL/GenBank/DDBJ whole genome shotgun (WGS) entry which is preliminary data.</text>
</comment>
<dbReference type="GO" id="GO:0006508">
    <property type="term" value="P:proteolysis"/>
    <property type="evidence" value="ECO:0007669"/>
    <property type="project" value="InterPro"/>
</dbReference>
<dbReference type="AlphaFoldDB" id="A0A228IPF1"/>
<proteinExistence type="predicted"/>